<keyword evidence="1" id="KW-0285">Flavoprotein</keyword>
<dbReference type="Proteomes" id="UP000193529">
    <property type="component" value="Unassembled WGS sequence"/>
</dbReference>
<evidence type="ECO:0000256" key="4">
    <source>
        <dbReference type="ARBA" id="ARBA00023033"/>
    </source>
</evidence>
<name>A0A1X1ZN58_9MYCO</name>
<reference evidence="6 7" key="1">
    <citation type="submission" date="2016-01" db="EMBL/GenBank/DDBJ databases">
        <title>The new phylogeny of the genus Mycobacterium.</title>
        <authorList>
            <person name="Tarcisio F."/>
            <person name="Conor M."/>
            <person name="Antonella G."/>
            <person name="Elisabetta G."/>
            <person name="Giulia F.S."/>
            <person name="Sara T."/>
            <person name="Anna F."/>
            <person name="Clotilde B."/>
            <person name="Roberto B."/>
            <person name="Veronica D.S."/>
            <person name="Fabio R."/>
            <person name="Monica P."/>
            <person name="Olivier J."/>
            <person name="Enrico T."/>
            <person name="Nicola S."/>
        </authorList>
    </citation>
    <scope>NUCLEOTIDE SEQUENCE [LARGE SCALE GENOMIC DNA]</scope>
    <source>
        <strain evidence="6 7">DSM 44572</strain>
    </source>
</reference>
<dbReference type="STRING" id="153971.AWC19_08420"/>
<dbReference type="PANTHER" id="PTHR42847:SF4">
    <property type="entry name" value="ALKANESULFONATE MONOOXYGENASE-RELATED"/>
    <property type="match status" value="1"/>
</dbReference>
<evidence type="ECO:0000256" key="2">
    <source>
        <dbReference type="ARBA" id="ARBA00022643"/>
    </source>
</evidence>
<dbReference type="Pfam" id="PF00296">
    <property type="entry name" value="Bac_luciferase"/>
    <property type="match status" value="1"/>
</dbReference>
<dbReference type="PANTHER" id="PTHR42847">
    <property type="entry name" value="ALKANESULFONATE MONOOXYGENASE"/>
    <property type="match status" value="1"/>
</dbReference>
<evidence type="ECO:0000256" key="1">
    <source>
        <dbReference type="ARBA" id="ARBA00022630"/>
    </source>
</evidence>
<dbReference type="EMBL" id="LQPJ01000100">
    <property type="protein sequence ID" value="ORW24806.1"/>
    <property type="molecule type" value="Genomic_DNA"/>
</dbReference>
<proteinExistence type="predicted"/>
<dbReference type="RefSeq" id="WP_158090864.1">
    <property type="nucleotide sequence ID" value="NZ_JACKRZ010000178.1"/>
</dbReference>
<evidence type="ECO:0000256" key="3">
    <source>
        <dbReference type="ARBA" id="ARBA00023002"/>
    </source>
</evidence>
<dbReference type="InterPro" id="IPR050172">
    <property type="entry name" value="SsuD_RutA_monooxygenase"/>
</dbReference>
<accession>A0A1X1ZN58</accession>
<keyword evidence="4" id="KW-0503">Monooxygenase</keyword>
<keyword evidence="3" id="KW-0560">Oxidoreductase</keyword>
<dbReference type="OrthoDB" id="7374740at2"/>
<comment type="caution">
    <text evidence="6">The sequence shown here is derived from an EMBL/GenBank/DDBJ whole genome shotgun (WGS) entry which is preliminary data.</text>
</comment>
<dbReference type="SUPFAM" id="SSF51679">
    <property type="entry name" value="Bacterial luciferase-like"/>
    <property type="match status" value="1"/>
</dbReference>
<dbReference type="GO" id="GO:0008726">
    <property type="term" value="F:alkanesulfonate monooxygenase activity"/>
    <property type="evidence" value="ECO:0007669"/>
    <property type="project" value="TreeGrafter"/>
</dbReference>
<evidence type="ECO:0000259" key="5">
    <source>
        <dbReference type="Pfam" id="PF00296"/>
    </source>
</evidence>
<dbReference type="InterPro" id="IPR036661">
    <property type="entry name" value="Luciferase-like_sf"/>
</dbReference>
<feature type="domain" description="Luciferase-like" evidence="5">
    <location>
        <begin position="13"/>
        <end position="231"/>
    </location>
</feature>
<dbReference type="GO" id="GO:0046306">
    <property type="term" value="P:alkanesulfonate catabolic process"/>
    <property type="evidence" value="ECO:0007669"/>
    <property type="project" value="TreeGrafter"/>
</dbReference>
<gene>
    <name evidence="6" type="ORF">AWC19_08420</name>
</gene>
<evidence type="ECO:0000313" key="7">
    <source>
        <dbReference type="Proteomes" id="UP000193529"/>
    </source>
</evidence>
<keyword evidence="2" id="KW-0288">FMN</keyword>
<dbReference type="Gene3D" id="3.20.20.30">
    <property type="entry name" value="Luciferase-like domain"/>
    <property type="match status" value="1"/>
</dbReference>
<organism evidence="6 7">
    <name type="scientific">Mycobacterium palustre</name>
    <dbReference type="NCBI Taxonomy" id="153971"/>
    <lineage>
        <taxon>Bacteria</taxon>
        <taxon>Bacillati</taxon>
        <taxon>Actinomycetota</taxon>
        <taxon>Actinomycetes</taxon>
        <taxon>Mycobacteriales</taxon>
        <taxon>Mycobacteriaceae</taxon>
        <taxon>Mycobacterium</taxon>
        <taxon>Mycobacterium simiae complex</taxon>
    </lineage>
</organism>
<sequence>MTDFGVLLFPNAAWPTLVDRCERAEELGFRSLWIDDHGANPQAPRSNWFEAFTTLAGLATCTRRILLGPLVSNVVLRHPALLARQAITLENMSGGRLQLGIGAGYAPTDHELLGAEPWRRGERAERFAEAIELIDALLRAEPVDYAGKHYRASGVRLRPRPVQRPRPPICVAAHDRSSLRLAARFGDIWSSFGGWGLSSQELLAVTRRRSAVLDEFCAELGRDPSGIRRQILAGSPATTPDPIWSSVAAFDDWVAAWREAGIDEIVLYFPPELLYEPELIDPAVLEHLRRLLFARASGEQRAAVNGQHRAADE</sequence>
<dbReference type="InterPro" id="IPR011251">
    <property type="entry name" value="Luciferase-like_dom"/>
</dbReference>
<keyword evidence="7" id="KW-1185">Reference proteome</keyword>
<dbReference type="AlphaFoldDB" id="A0A1X1ZN58"/>
<evidence type="ECO:0000313" key="6">
    <source>
        <dbReference type="EMBL" id="ORW24806.1"/>
    </source>
</evidence>
<protein>
    <recommendedName>
        <fullName evidence="5">Luciferase-like domain-containing protein</fullName>
    </recommendedName>
</protein>